<dbReference type="AlphaFoldDB" id="A0A454AAM9"/>
<evidence type="ECO:0000313" key="1">
    <source>
        <dbReference type="EMBL" id="ABG72351.1"/>
    </source>
</evidence>
<gene>
    <name evidence="1" type="ordered locus">ECP_4407</name>
</gene>
<organism evidence="1 2">
    <name type="scientific">Escherichia coli O6:K15:H31 (strain 536 / UPEC)</name>
    <dbReference type="NCBI Taxonomy" id="362663"/>
    <lineage>
        <taxon>Bacteria</taxon>
        <taxon>Pseudomonadati</taxon>
        <taxon>Pseudomonadota</taxon>
        <taxon>Gammaproteobacteria</taxon>
        <taxon>Enterobacterales</taxon>
        <taxon>Enterobacteriaceae</taxon>
        <taxon>Escherichia</taxon>
    </lineage>
</organism>
<name>A0A454AAM9_ECOL5</name>
<dbReference type="KEGG" id="ecp:ECP_4407"/>
<evidence type="ECO:0000313" key="2">
    <source>
        <dbReference type="Proteomes" id="UP000009182"/>
    </source>
</evidence>
<dbReference type="EMBL" id="CP000247">
    <property type="protein sequence ID" value="ABG72351.1"/>
    <property type="molecule type" value="Genomic_DNA"/>
</dbReference>
<protein>
    <submittedName>
        <fullName evidence="1">Uncharacterized protein</fullName>
    </submittedName>
</protein>
<accession>A0A454AAM9</accession>
<dbReference type="Proteomes" id="UP000009182">
    <property type="component" value="Chromosome"/>
</dbReference>
<sequence length="43" mass="5060">MRRRDFDAKLNVLLIISALEIKTQKKFFRGVAEGKISRIMRLP</sequence>
<reference evidence="1 2" key="1">
    <citation type="journal article" date="2006" name="Mol. Microbiol.">
        <title>Role of pathogenicity island-associated integrases in the genome plasticity of uropathogenic Escherichia coli strain 536.</title>
        <authorList>
            <person name="Hochhut B."/>
            <person name="Wilde C."/>
            <person name="Balling G."/>
            <person name="Middendorf B."/>
            <person name="Dobrindt U."/>
            <person name="Brzuszkiewicz E."/>
            <person name="Gottschalk G."/>
            <person name="Carniel E."/>
            <person name="Hacker J."/>
        </authorList>
    </citation>
    <scope>NUCLEOTIDE SEQUENCE [LARGE SCALE GENOMIC DNA]</scope>
    <source>
        <strain evidence="2">536 / UPEC</strain>
    </source>
</reference>
<proteinExistence type="predicted"/>